<reference evidence="2 3" key="1">
    <citation type="journal article" date="2015" name="Science">
        <title>Genetic determinants of in vivo fitness and diet responsiveness in multiple human gut Bacteroides.</title>
        <authorList>
            <person name="Wu M."/>
            <person name="McNulty N.P."/>
            <person name="Rodionov D.A."/>
            <person name="Khoroshkin M.S."/>
            <person name="Griffin N.W."/>
            <person name="Cheng J."/>
            <person name="Latreille P."/>
            <person name="Kerstetter R.A."/>
            <person name="Terrapon N."/>
            <person name="Henrissat B."/>
            <person name="Osterman A.L."/>
            <person name="Gordon J.I."/>
        </authorList>
    </citation>
    <scope>NUCLEOTIDE SEQUENCE [LARGE SCALE GENOMIC DNA]</scope>
    <source>
        <strain evidence="2 3">WH2</strain>
    </source>
</reference>
<dbReference type="AlphaFoldDB" id="A0A0P0GMM1"/>
<dbReference type="InterPro" id="IPR012547">
    <property type="entry name" value="PDDEXK_9"/>
</dbReference>
<protein>
    <submittedName>
        <fullName evidence="2">Putative AAA-ATPase</fullName>
    </submittedName>
</protein>
<evidence type="ECO:0000313" key="2">
    <source>
        <dbReference type="EMBL" id="ALJ61165.1"/>
    </source>
</evidence>
<dbReference type="KEGG" id="bcel:BcellWH2_03945"/>
<organism evidence="2 3">
    <name type="scientific">Bacteroides cellulosilyticus</name>
    <dbReference type="NCBI Taxonomy" id="246787"/>
    <lineage>
        <taxon>Bacteria</taxon>
        <taxon>Pseudomonadati</taxon>
        <taxon>Bacteroidota</taxon>
        <taxon>Bacteroidia</taxon>
        <taxon>Bacteroidales</taxon>
        <taxon>Bacteroidaceae</taxon>
        <taxon>Bacteroides</taxon>
    </lineage>
</organism>
<name>A0A0P0GMM1_9BACE</name>
<dbReference type="InterPro" id="IPR018631">
    <property type="entry name" value="AAA-ATPase-like_dom"/>
</dbReference>
<dbReference type="Pfam" id="PF09820">
    <property type="entry name" value="AAA-ATPase_like"/>
    <property type="match status" value="1"/>
</dbReference>
<accession>A0A0P0GMM1</accession>
<dbReference type="PATRIC" id="fig|246787.4.peg.4083"/>
<feature type="domain" description="AAA-ATPase-like" evidence="1">
    <location>
        <begin position="9"/>
        <end position="206"/>
    </location>
</feature>
<dbReference type="SUPFAM" id="SSF52540">
    <property type="entry name" value="P-loop containing nucleoside triphosphate hydrolases"/>
    <property type="match status" value="1"/>
</dbReference>
<proteinExistence type="predicted"/>
<sequence length="522" mass="60497">MEQQQKFYPVGIQTFSEIIGKNYLYIDKTEYVYRMTHSASKYMFLSRPRRFGKSLLTSTLHCYFEGRKELFKGLAIEKLEAEWNMHPVLHFDMSTAKHMDKERLDSELERKLLEYEEIYGRGKGDVEVNQRLQGVIQRAFQQTGKQVVVLIDEYDAPLLDVMHEDKNLPILRNVMRNFYSPLKACDPYLRYVFLTGITKFSQLSIFSELNNIKNISMDEPYAAICGITEEEIKEQMSYDLGLLAEKMQITRDEVLAKLKENYDGYHFTWPSPDIYNPFSLFNAFNDGKFNSYWFGSGTPTYLIEMLNKFGVLPSEIGGIEAVAAEFDAPTERMTSITPLLYQSGYITIKGYDSVFDIYTLDIPNKEVRIGLMRNLIPSYITNDTLTTTTMVVDLARALSRGDMDAALRLLQKFLSTIPYCDNTDYEGHYQQVFFIIFNLLGYYVDVEVRTPRGRVDMVMRSWTTLYVVELKLDKSADAAMQQIDLKNYPERFALCGLPVVKVGINFDTKRHTLADWKIEPVK</sequence>
<dbReference type="RefSeq" id="WP_026367657.1">
    <property type="nucleotide sequence ID" value="NZ_CABMLT010000010.1"/>
</dbReference>
<gene>
    <name evidence="2" type="ORF">BcellWH2_03945</name>
</gene>
<dbReference type="PANTHER" id="PTHR34825">
    <property type="entry name" value="CONSERVED PROTEIN, WITH A WEAK D-GALACTARATE DEHYDRATASE/ALTRONATE HYDROLASE DOMAIN"/>
    <property type="match status" value="1"/>
</dbReference>
<dbReference type="PANTHER" id="PTHR34825:SF1">
    <property type="entry name" value="AAA-ATPASE-LIKE DOMAIN-CONTAINING PROTEIN"/>
    <property type="match status" value="1"/>
</dbReference>
<dbReference type="Pfam" id="PF08011">
    <property type="entry name" value="PDDEXK_9"/>
    <property type="match status" value="1"/>
</dbReference>
<dbReference type="InterPro" id="IPR027417">
    <property type="entry name" value="P-loop_NTPase"/>
</dbReference>
<evidence type="ECO:0000313" key="3">
    <source>
        <dbReference type="Proteomes" id="UP000061809"/>
    </source>
</evidence>
<evidence type="ECO:0000259" key="1">
    <source>
        <dbReference type="Pfam" id="PF09820"/>
    </source>
</evidence>
<dbReference type="STRING" id="246787.BcellWH2_03945"/>
<dbReference type="EMBL" id="CP012801">
    <property type="protein sequence ID" value="ALJ61165.1"/>
    <property type="molecule type" value="Genomic_DNA"/>
</dbReference>
<dbReference type="Proteomes" id="UP000061809">
    <property type="component" value="Chromosome"/>
</dbReference>
<dbReference type="eggNOG" id="COG1672">
    <property type="taxonomic scope" value="Bacteria"/>
</dbReference>